<dbReference type="Proteomes" id="UP000230066">
    <property type="component" value="Unassembled WGS sequence"/>
</dbReference>
<reference evidence="2" key="1">
    <citation type="submission" date="2019-03" db="EMBL/GenBank/DDBJ databases">
        <title>Improved annotation for the trematode Fasciola hepatica.</title>
        <authorList>
            <person name="Choi Y.-J."/>
            <person name="Martin J."/>
            <person name="Mitreva M."/>
        </authorList>
    </citation>
    <scope>NUCLEOTIDE SEQUENCE [LARGE SCALE GENOMIC DNA]</scope>
</reference>
<gene>
    <name evidence="2" type="ORF">D915_002874</name>
</gene>
<feature type="region of interest" description="Disordered" evidence="1">
    <location>
        <begin position="196"/>
        <end position="414"/>
    </location>
</feature>
<feature type="compositionally biased region" description="Polar residues" evidence="1">
    <location>
        <begin position="402"/>
        <end position="414"/>
    </location>
</feature>
<feature type="compositionally biased region" description="Polar residues" evidence="1">
    <location>
        <begin position="255"/>
        <end position="275"/>
    </location>
</feature>
<evidence type="ECO:0000313" key="3">
    <source>
        <dbReference type="Proteomes" id="UP000230066"/>
    </source>
</evidence>
<evidence type="ECO:0000256" key="1">
    <source>
        <dbReference type="SAM" id="MobiDB-lite"/>
    </source>
</evidence>
<comment type="caution">
    <text evidence="2">The sequence shown here is derived from an EMBL/GenBank/DDBJ whole genome shotgun (WGS) entry which is preliminary data.</text>
</comment>
<feature type="region of interest" description="Disordered" evidence="1">
    <location>
        <begin position="65"/>
        <end position="135"/>
    </location>
</feature>
<feature type="compositionally biased region" description="Basic and acidic residues" evidence="1">
    <location>
        <begin position="222"/>
        <end position="231"/>
    </location>
</feature>
<name>A0A4E0RHW2_FASHE</name>
<feature type="compositionally biased region" description="Low complexity" evidence="1">
    <location>
        <begin position="343"/>
        <end position="361"/>
    </location>
</feature>
<proteinExistence type="predicted"/>
<dbReference type="EMBL" id="JXXN02000827">
    <property type="protein sequence ID" value="THD26201.1"/>
    <property type="molecule type" value="Genomic_DNA"/>
</dbReference>
<accession>A0A4E0RHW2</accession>
<evidence type="ECO:0000313" key="2">
    <source>
        <dbReference type="EMBL" id="THD26201.1"/>
    </source>
</evidence>
<feature type="compositionally biased region" description="Low complexity" evidence="1">
    <location>
        <begin position="200"/>
        <end position="220"/>
    </location>
</feature>
<protein>
    <submittedName>
        <fullName evidence="2">Uncharacterized protein</fullName>
    </submittedName>
</protein>
<feature type="compositionally biased region" description="Polar residues" evidence="1">
    <location>
        <begin position="123"/>
        <end position="135"/>
    </location>
</feature>
<keyword evidence="3" id="KW-1185">Reference proteome</keyword>
<sequence>MLSAAFANSRRGSPPPPLSRCFTAICVTTMPAEEIANVLNGNKSHKVDAKQEVLLTGLKSIREHSAHESTTSNIINGAGEDIYSPVDETTLNGNDSDCDSGQQWTQVDRSANGRQSNRRRTKQINPRDTYQMNGNQGFVSHVRSFRGPFRAPPTDVALVKNRSSFHEHTASGSQPSVTKAERPTVLGTKLSVSVSLDANGSGAHSPTGSSPSPSVLSPDPHNGGEYRDNRWSYRPQGRQTRGRRTSHMIPDANYHSENSSLTTQQNSQTDHSSARGTFARPLRSPTSSVNLHHGPTDDWRRPVGGGNWRRPYNGRNSATYNRYNGPAPHPARQYNNQPRHRSSVPAGVSAPPPMSTTSPPAEIQSDAEPVLASHSVPSSAAAKPEPEKRTSWADAVAATPRTDPTGNSPQSCADSSRTELLSFLLNQWRCFSTMNSS</sequence>
<feature type="compositionally biased region" description="Polar residues" evidence="1">
    <location>
        <begin position="87"/>
        <end position="115"/>
    </location>
</feature>
<organism evidence="2 3">
    <name type="scientific">Fasciola hepatica</name>
    <name type="common">Liver fluke</name>
    <dbReference type="NCBI Taxonomy" id="6192"/>
    <lineage>
        <taxon>Eukaryota</taxon>
        <taxon>Metazoa</taxon>
        <taxon>Spiralia</taxon>
        <taxon>Lophotrochozoa</taxon>
        <taxon>Platyhelminthes</taxon>
        <taxon>Trematoda</taxon>
        <taxon>Digenea</taxon>
        <taxon>Plagiorchiida</taxon>
        <taxon>Echinostomata</taxon>
        <taxon>Echinostomatoidea</taxon>
        <taxon>Fasciolidae</taxon>
        <taxon>Fasciola</taxon>
    </lineage>
</organism>
<dbReference type="AlphaFoldDB" id="A0A4E0RHW2"/>